<sequence>MRNAFLFCICAFVGIAVSGQEYNQFDADGKRHGKWRKRYDNSDQIRYEGTFEHGKEIGEFKFYKPSGGNKPTAIKTFSKDNDTVLVKYYSQKGKVISEGNMVLKDRVGLWKYYHNGSDKIMMSEEYKAGKLHGEQLTYFTNGKLTEKTTYTLGKRNGKRLIYSEKGLMLKEFTYENDQLHGLTKYYDTDGNLIIEGNYKRDRKDGIWKYYTDGKLTEQKKFPLQNGG</sequence>
<name>A0A1M6K1G9_9FLAO</name>
<gene>
    <name evidence="1" type="ORF">SAMN04488508_11025</name>
</gene>
<dbReference type="RefSeq" id="WP_073320367.1">
    <property type="nucleotide sequence ID" value="NZ_FQYP01000010.1"/>
</dbReference>
<dbReference type="PANTHER" id="PTHR33706:SF1">
    <property type="entry name" value="TPR REPEAT PROTEIN"/>
    <property type="match status" value="1"/>
</dbReference>
<dbReference type="EMBL" id="FQYP01000010">
    <property type="protein sequence ID" value="SHJ52765.1"/>
    <property type="molecule type" value="Genomic_DNA"/>
</dbReference>
<dbReference type="Gene3D" id="2.20.110.10">
    <property type="entry name" value="Histone H3 K4-specific methyltransferase SET7/9 N-terminal domain"/>
    <property type="match status" value="1"/>
</dbReference>
<dbReference type="OrthoDB" id="9785122at2"/>
<organism evidence="1 2">
    <name type="scientific">Aquimarina spongiae</name>
    <dbReference type="NCBI Taxonomy" id="570521"/>
    <lineage>
        <taxon>Bacteria</taxon>
        <taxon>Pseudomonadati</taxon>
        <taxon>Bacteroidota</taxon>
        <taxon>Flavobacteriia</taxon>
        <taxon>Flavobacteriales</taxon>
        <taxon>Flavobacteriaceae</taxon>
        <taxon>Aquimarina</taxon>
    </lineage>
</organism>
<dbReference type="AlphaFoldDB" id="A0A1M6K1G9"/>
<dbReference type="STRING" id="570521.SAMN04488508_11025"/>
<dbReference type="Proteomes" id="UP000184432">
    <property type="component" value="Unassembled WGS sequence"/>
</dbReference>
<dbReference type="InterPro" id="IPR011652">
    <property type="entry name" value="MORN_2"/>
</dbReference>
<dbReference type="SUPFAM" id="SSF82185">
    <property type="entry name" value="Histone H3 K4-specific methyltransferase SET7/9 N-terminal domain"/>
    <property type="match status" value="2"/>
</dbReference>
<reference evidence="2" key="1">
    <citation type="submission" date="2016-11" db="EMBL/GenBank/DDBJ databases">
        <authorList>
            <person name="Varghese N."/>
            <person name="Submissions S."/>
        </authorList>
    </citation>
    <scope>NUCLEOTIDE SEQUENCE [LARGE SCALE GENOMIC DNA]</scope>
    <source>
        <strain evidence="2">DSM 22623</strain>
    </source>
</reference>
<accession>A0A1M6K1G9</accession>
<evidence type="ECO:0000313" key="2">
    <source>
        <dbReference type="Proteomes" id="UP000184432"/>
    </source>
</evidence>
<dbReference type="PANTHER" id="PTHR33706">
    <property type="entry name" value="MORN VARIANT REPEAT PROTEIN"/>
    <property type="match status" value="1"/>
</dbReference>
<proteinExistence type="predicted"/>
<dbReference type="Pfam" id="PF07661">
    <property type="entry name" value="MORN_2"/>
    <property type="match status" value="2"/>
</dbReference>
<dbReference type="Gene3D" id="3.90.930.1">
    <property type="match status" value="1"/>
</dbReference>
<keyword evidence="2" id="KW-1185">Reference proteome</keyword>
<protein>
    <submittedName>
        <fullName evidence="1">Antitoxin component YwqK of the YwqJK toxin-antitoxin module</fullName>
    </submittedName>
</protein>
<evidence type="ECO:0000313" key="1">
    <source>
        <dbReference type="EMBL" id="SHJ52765.1"/>
    </source>
</evidence>